<reference evidence="2" key="1">
    <citation type="journal article" date="2019" name="Sci. Rep.">
        <title>Draft genome of Tanacetum cinerariifolium, the natural source of mosquito coil.</title>
        <authorList>
            <person name="Yamashiro T."/>
            <person name="Shiraishi A."/>
            <person name="Satake H."/>
            <person name="Nakayama K."/>
        </authorList>
    </citation>
    <scope>NUCLEOTIDE SEQUENCE</scope>
</reference>
<feature type="region of interest" description="Disordered" evidence="1">
    <location>
        <begin position="230"/>
        <end position="280"/>
    </location>
</feature>
<gene>
    <name evidence="2" type="ORF">Tci_027899</name>
</gene>
<sequence>MHVEFEMSMMGELKEMLKKFVLEESKPMKTPMSSDTKLMKNEECDSVDSTKYQGMIGDMMLEEELRKELTMTLDGFRIIFHLPQATDNNHDRFVPTPKFSEMVPFNINDLGFSLELRSPSNFKTTGLVQPLQTLYKIFSRCLTTRVTGYDQRLCKSCKCCTALSTTYMLTTLACFGKDFTTAHDKYHNLDDDEMMKSIFNSGKDKDGVGMKIPSWMIINEMKLTENYQMTTSAPRTPNPDVAEGDSSAPRKSTVIRLRIPPRRSTQLTPPTPIPTTDEADDIILQDITQLKETEKLVEGTKNVEENVEVDSSTLRKNDDQNDPDTRLEPRSNKESPEVEITAIVQPVNFKEDEEESVENDYELKRKEKGKHVEELSGHILHVQPTQATLASAQEQHYQLYLTIRDNPQLQHDYLPIWIALKYKFERLHVSNTLCRPPAVRPRDQDDPHDDAHPEGENDVKSQKTSKHGTYVFEDSSSGQDNESKPCPSTLDAKLLEECYCLENRKEILVLPHPQTPTPVVQSCQRDPKALVISLVNQDLLYLKKGSSGLKKIVMSLYKFSAIIFPDDDIEERTSRWVDKYVKKFNPYARYNVEHWKNPHAKIFYIKKQKESEKPKEIIARRANGSIVSITESDYKNLNKNDIEDMYLQMVNDKVGDYAEIGLLWSLSVFIRSTVTWERVHDFQLVVESYQWKVNLTTPTITFPGTEKYKVFSIVSEPMYGIIYKKNKKEKRVIRHQEIHKFCDATLKRVLDGLKSYNNDVKHSYVTPSLSKEDAEYLQLFKEEIDEGLKHQDQMRH</sequence>
<proteinExistence type="predicted"/>
<feature type="region of interest" description="Disordered" evidence="1">
    <location>
        <begin position="435"/>
        <end position="486"/>
    </location>
</feature>
<dbReference type="AlphaFoldDB" id="A0A6L2L205"/>
<accession>A0A6L2L205</accession>
<evidence type="ECO:0000313" key="2">
    <source>
        <dbReference type="EMBL" id="GEU55921.1"/>
    </source>
</evidence>
<dbReference type="EMBL" id="BKCJ010003574">
    <property type="protein sequence ID" value="GEU55921.1"/>
    <property type="molecule type" value="Genomic_DNA"/>
</dbReference>
<comment type="caution">
    <text evidence="2">The sequence shown here is derived from an EMBL/GenBank/DDBJ whole genome shotgun (WGS) entry which is preliminary data.</text>
</comment>
<feature type="region of interest" description="Disordered" evidence="1">
    <location>
        <begin position="299"/>
        <end position="336"/>
    </location>
</feature>
<feature type="compositionally biased region" description="Basic and acidic residues" evidence="1">
    <location>
        <begin position="440"/>
        <end position="461"/>
    </location>
</feature>
<evidence type="ECO:0000256" key="1">
    <source>
        <dbReference type="SAM" id="MobiDB-lite"/>
    </source>
</evidence>
<organism evidence="2">
    <name type="scientific">Tanacetum cinerariifolium</name>
    <name type="common">Dalmatian daisy</name>
    <name type="synonym">Chrysanthemum cinerariifolium</name>
    <dbReference type="NCBI Taxonomy" id="118510"/>
    <lineage>
        <taxon>Eukaryota</taxon>
        <taxon>Viridiplantae</taxon>
        <taxon>Streptophyta</taxon>
        <taxon>Embryophyta</taxon>
        <taxon>Tracheophyta</taxon>
        <taxon>Spermatophyta</taxon>
        <taxon>Magnoliopsida</taxon>
        <taxon>eudicotyledons</taxon>
        <taxon>Gunneridae</taxon>
        <taxon>Pentapetalae</taxon>
        <taxon>asterids</taxon>
        <taxon>campanulids</taxon>
        <taxon>Asterales</taxon>
        <taxon>Asteraceae</taxon>
        <taxon>Asteroideae</taxon>
        <taxon>Anthemideae</taxon>
        <taxon>Anthemidinae</taxon>
        <taxon>Tanacetum</taxon>
    </lineage>
</organism>
<protein>
    <submittedName>
        <fullName evidence="2">Retrovirus-related Pol polyprotein from transposon TNT 1-94</fullName>
    </submittedName>
</protein>
<name>A0A6L2L205_TANCI</name>
<feature type="compositionally biased region" description="Basic and acidic residues" evidence="1">
    <location>
        <begin position="313"/>
        <end position="336"/>
    </location>
</feature>